<dbReference type="EMBL" id="JALNTZ010000007">
    <property type="protein sequence ID" value="KAJ3646464.1"/>
    <property type="molecule type" value="Genomic_DNA"/>
</dbReference>
<feature type="compositionally biased region" description="Polar residues" evidence="1">
    <location>
        <begin position="27"/>
        <end position="36"/>
    </location>
</feature>
<accession>A0AA38M809</accession>
<evidence type="ECO:0000313" key="2">
    <source>
        <dbReference type="EMBL" id="KAJ3646464.1"/>
    </source>
</evidence>
<feature type="region of interest" description="Disordered" evidence="1">
    <location>
        <begin position="1"/>
        <end position="107"/>
    </location>
</feature>
<organism evidence="2 3">
    <name type="scientific">Zophobas morio</name>
    <dbReference type="NCBI Taxonomy" id="2755281"/>
    <lineage>
        <taxon>Eukaryota</taxon>
        <taxon>Metazoa</taxon>
        <taxon>Ecdysozoa</taxon>
        <taxon>Arthropoda</taxon>
        <taxon>Hexapoda</taxon>
        <taxon>Insecta</taxon>
        <taxon>Pterygota</taxon>
        <taxon>Neoptera</taxon>
        <taxon>Endopterygota</taxon>
        <taxon>Coleoptera</taxon>
        <taxon>Polyphaga</taxon>
        <taxon>Cucujiformia</taxon>
        <taxon>Tenebrionidae</taxon>
        <taxon>Zophobas</taxon>
    </lineage>
</organism>
<protein>
    <submittedName>
        <fullName evidence="2">Uncharacterized protein</fullName>
    </submittedName>
</protein>
<sequence length="107" mass="11299">MKESAPPHLRQGGVLGTSRSAHWGSGASRNHPQVSWTHDPRAPKLAPQGSVTEKTDSNASSAGVSATTSQSAHEKTARGCRNGGCTDDRTIRYRTSVKDLGSTRETA</sequence>
<name>A0AA38M809_9CUCU</name>
<keyword evidence="3" id="KW-1185">Reference proteome</keyword>
<dbReference type="Proteomes" id="UP001168821">
    <property type="component" value="Unassembled WGS sequence"/>
</dbReference>
<comment type="caution">
    <text evidence="2">The sequence shown here is derived from an EMBL/GenBank/DDBJ whole genome shotgun (WGS) entry which is preliminary data.</text>
</comment>
<feature type="compositionally biased region" description="Polar residues" evidence="1">
    <location>
        <begin position="49"/>
        <end position="71"/>
    </location>
</feature>
<evidence type="ECO:0000256" key="1">
    <source>
        <dbReference type="SAM" id="MobiDB-lite"/>
    </source>
</evidence>
<dbReference type="AlphaFoldDB" id="A0AA38M809"/>
<proteinExistence type="predicted"/>
<gene>
    <name evidence="2" type="ORF">Zmor_024052</name>
</gene>
<reference evidence="2" key="1">
    <citation type="journal article" date="2023" name="G3 (Bethesda)">
        <title>Whole genome assemblies of Zophobas morio and Tenebrio molitor.</title>
        <authorList>
            <person name="Kaur S."/>
            <person name="Stinson S.A."/>
            <person name="diCenzo G.C."/>
        </authorList>
    </citation>
    <scope>NUCLEOTIDE SEQUENCE</scope>
    <source>
        <strain evidence="2">QUZm001</strain>
    </source>
</reference>
<evidence type="ECO:0000313" key="3">
    <source>
        <dbReference type="Proteomes" id="UP001168821"/>
    </source>
</evidence>